<keyword evidence="1" id="KW-0812">Transmembrane</keyword>
<feature type="domain" description="EAL" evidence="2">
    <location>
        <begin position="306"/>
        <end position="560"/>
    </location>
</feature>
<dbReference type="SMART" id="SM00267">
    <property type="entry name" value="GGDEF"/>
    <property type="match status" value="1"/>
</dbReference>
<keyword evidence="1" id="KW-0472">Membrane</keyword>
<dbReference type="PANTHER" id="PTHR33121:SF70">
    <property type="entry name" value="SIGNALING PROTEIN YKOW"/>
    <property type="match status" value="1"/>
</dbReference>
<dbReference type="Pfam" id="PF00563">
    <property type="entry name" value="EAL"/>
    <property type="match status" value="1"/>
</dbReference>
<accession>A0ABX2D6Q9</accession>
<dbReference type="Pfam" id="PF00990">
    <property type="entry name" value="GGDEF"/>
    <property type="match status" value="1"/>
</dbReference>
<dbReference type="Proteomes" id="UP000702425">
    <property type="component" value="Unassembled WGS sequence"/>
</dbReference>
<feature type="domain" description="GGDEF" evidence="3">
    <location>
        <begin position="163"/>
        <end position="297"/>
    </location>
</feature>
<comment type="caution">
    <text evidence="4">The sequence shown here is derived from an EMBL/GenBank/DDBJ whole genome shotgun (WGS) entry which is preliminary data.</text>
</comment>
<dbReference type="SUPFAM" id="SSF55073">
    <property type="entry name" value="Nucleotide cyclase"/>
    <property type="match status" value="1"/>
</dbReference>
<sequence length="573" mass="63812">MQLKPNLNLYSSLGHLPWLKKSYTAKIMVVAFLGTHVPLLTLMVWFLTSNAYSLETSVRVLLIALLATLAGTAATLYTLRYLLVPVILTSEALQNYLDTKTLPNLPTEFADEVGTLMANSSQTLYKLDELIDYITHYDKLTGLPNRDLFCDRLNQTRSQNHSSLVAVLVLGIDDLTGMRHGLEPGIWDLLIRAVSQRVVNCIDRSDLLARLGDGEFAIARSELPSLESVVKLSQLLLSTLAKPFSIEGQPIHLTASLGITLNHLENTNSAEQLLQQAHFALHQAKQQGQSHYQFYSPEMNVQLQERLLLENSLRGALDRNELLVYYQPLIDLDSGQVTATEALVRWQHSTEGLVSPAKFIPIAEANGEIVPIGEWVLRTACAQTRRWQLAGMPALRISVNLSARQFEQANLVEMVRQILAQTELEAAYLELEVTETALMTDIERSVKTLLQLRELGVSLALDDFGTGYSSLNYLQRFPVNMLKIDRSFVRDVLSNPNSATITDAIIALAKSLRLTITAEGIETKEQRDYLQARGCDEGQGFYFSRPANADTIAKLLNESFQSDAAPMALATHF</sequence>
<dbReference type="EMBL" id="SRRZ01000137">
    <property type="protein sequence ID" value="NQE37590.1"/>
    <property type="molecule type" value="Genomic_DNA"/>
</dbReference>
<evidence type="ECO:0000313" key="5">
    <source>
        <dbReference type="Proteomes" id="UP000702425"/>
    </source>
</evidence>
<dbReference type="InterPro" id="IPR035919">
    <property type="entry name" value="EAL_sf"/>
</dbReference>
<dbReference type="SMART" id="SM00052">
    <property type="entry name" value="EAL"/>
    <property type="match status" value="1"/>
</dbReference>
<dbReference type="Gene3D" id="3.30.70.270">
    <property type="match status" value="1"/>
</dbReference>
<dbReference type="PROSITE" id="PS50887">
    <property type="entry name" value="GGDEF"/>
    <property type="match status" value="1"/>
</dbReference>
<feature type="transmembrane region" description="Helical" evidence="1">
    <location>
        <begin position="60"/>
        <end position="83"/>
    </location>
</feature>
<reference evidence="4 5" key="1">
    <citation type="journal article" date="2020" name="Sci. Rep.">
        <title>A novel cyanobacterial geosmin producer, revising GeoA distribution and dispersion patterns in Bacteria.</title>
        <authorList>
            <person name="Churro C."/>
            <person name="Semedo-Aguiar A.P."/>
            <person name="Silva A.D."/>
            <person name="Pereira-Leal J.B."/>
            <person name="Leite R.B."/>
        </authorList>
    </citation>
    <scope>NUCLEOTIDE SEQUENCE [LARGE SCALE GENOMIC DNA]</scope>
    <source>
        <strain evidence="4 5">IPMA8</strain>
    </source>
</reference>
<evidence type="ECO:0000313" key="4">
    <source>
        <dbReference type="EMBL" id="NQE37590.1"/>
    </source>
</evidence>
<proteinExistence type="predicted"/>
<gene>
    <name evidence="4" type="ORF">E5S67_05364</name>
</gene>
<dbReference type="CDD" id="cd01949">
    <property type="entry name" value="GGDEF"/>
    <property type="match status" value="1"/>
</dbReference>
<feature type="transmembrane region" description="Helical" evidence="1">
    <location>
        <begin position="27"/>
        <end position="48"/>
    </location>
</feature>
<dbReference type="RefSeq" id="WP_172191731.1">
    <property type="nucleotide sequence ID" value="NZ_SRRZ01000137.1"/>
</dbReference>
<dbReference type="InterPro" id="IPR043128">
    <property type="entry name" value="Rev_trsase/Diguanyl_cyclase"/>
</dbReference>
<name>A0ABX2D6Q9_9CYAN</name>
<organism evidence="4 5">
    <name type="scientific">Microcoleus asticus IPMA8</name>
    <dbReference type="NCBI Taxonomy" id="2563858"/>
    <lineage>
        <taxon>Bacteria</taxon>
        <taxon>Bacillati</taxon>
        <taxon>Cyanobacteriota</taxon>
        <taxon>Cyanophyceae</taxon>
        <taxon>Oscillatoriophycideae</taxon>
        <taxon>Oscillatoriales</taxon>
        <taxon>Microcoleaceae</taxon>
        <taxon>Microcoleus</taxon>
        <taxon>Microcoleus asticus</taxon>
    </lineage>
</organism>
<evidence type="ECO:0000259" key="2">
    <source>
        <dbReference type="PROSITE" id="PS50883"/>
    </source>
</evidence>
<keyword evidence="1" id="KW-1133">Transmembrane helix</keyword>
<dbReference type="CDD" id="cd01948">
    <property type="entry name" value="EAL"/>
    <property type="match status" value="1"/>
</dbReference>
<dbReference type="InterPro" id="IPR050706">
    <property type="entry name" value="Cyclic-di-GMP_PDE-like"/>
</dbReference>
<protein>
    <submittedName>
        <fullName evidence="4">Signaling protein</fullName>
    </submittedName>
</protein>
<dbReference type="InterPro" id="IPR000160">
    <property type="entry name" value="GGDEF_dom"/>
</dbReference>
<dbReference type="NCBIfam" id="TIGR00254">
    <property type="entry name" value="GGDEF"/>
    <property type="match status" value="1"/>
</dbReference>
<dbReference type="PANTHER" id="PTHR33121">
    <property type="entry name" value="CYCLIC DI-GMP PHOSPHODIESTERASE PDEF"/>
    <property type="match status" value="1"/>
</dbReference>
<dbReference type="Gene3D" id="3.20.20.450">
    <property type="entry name" value="EAL domain"/>
    <property type="match status" value="1"/>
</dbReference>
<dbReference type="InterPro" id="IPR001633">
    <property type="entry name" value="EAL_dom"/>
</dbReference>
<dbReference type="InterPro" id="IPR029787">
    <property type="entry name" value="Nucleotide_cyclase"/>
</dbReference>
<dbReference type="SUPFAM" id="SSF141868">
    <property type="entry name" value="EAL domain-like"/>
    <property type="match status" value="1"/>
</dbReference>
<evidence type="ECO:0000256" key="1">
    <source>
        <dbReference type="SAM" id="Phobius"/>
    </source>
</evidence>
<keyword evidence="5" id="KW-1185">Reference proteome</keyword>
<evidence type="ECO:0000259" key="3">
    <source>
        <dbReference type="PROSITE" id="PS50887"/>
    </source>
</evidence>
<dbReference type="PROSITE" id="PS50883">
    <property type="entry name" value="EAL"/>
    <property type="match status" value="1"/>
</dbReference>